<dbReference type="PANTHER" id="PTHR30349:SF41">
    <property type="entry name" value="INTEGRASE_RECOMBINASE PROTEIN MJ0367-RELATED"/>
    <property type="match status" value="1"/>
</dbReference>
<comment type="similarity">
    <text evidence="1">Belongs to the 'phage' integrase family.</text>
</comment>
<keyword evidence="2" id="KW-0229">DNA integration</keyword>
<dbReference type="PROSITE" id="PS51898">
    <property type="entry name" value="TYR_RECOMBINASE"/>
    <property type="match status" value="1"/>
</dbReference>
<proteinExistence type="inferred from homology"/>
<evidence type="ECO:0000256" key="4">
    <source>
        <dbReference type="ARBA" id="ARBA00023172"/>
    </source>
</evidence>
<dbReference type="InterPro" id="IPR011010">
    <property type="entry name" value="DNA_brk_join_enz"/>
</dbReference>
<dbReference type="Proteomes" id="UP001235760">
    <property type="component" value="Unassembled WGS sequence"/>
</dbReference>
<keyword evidence="8" id="KW-1185">Reference proteome</keyword>
<evidence type="ECO:0000256" key="5">
    <source>
        <dbReference type="SAM" id="MobiDB-lite"/>
    </source>
</evidence>
<dbReference type="Gene3D" id="1.10.443.10">
    <property type="entry name" value="Intergrase catalytic core"/>
    <property type="match status" value="1"/>
</dbReference>
<gene>
    <name evidence="7" type="ORF">Q8X39_07015</name>
</gene>
<dbReference type="InterPro" id="IPR013762">
    <property type="entry name" value="Integrase-like_cat_sf"/>
</dbReference>
<feature type="compositionally biased region" description="Basic and acidic residues" evidence="5">
    <location>
        <begin position="314"/>
        <end position="323"/>
    </location>
</feature>
<comment type="caution">
    <text evidence="7">The sequence shown here is derived from an EMBL/GenBank/DDBJ whole genome shotgun (WGS) entry which is preliminary data.</text>
</comment>
<feature type="domain" description="Tyr recombinase" evidence="6">
    <location>
        <begin position="159"/>
        <end position="349"/>
    </location>
</feature>
<evidence type="ECO:0000256" key="1">
    <source>
        <dbReference type="ARBA" id="ARBA00008857"/>
    </source>
</evidence>
<feature type="region of interest" description="Disordered" evidence="5">
    <location>
        <begin position="314"/>
        <end position="333"/>
    </location>
</feature>
<evidence type="ECO:0000313" key="7">
    <source>
        <dbReference type="EMBL" id="MDP4300384.1"/>
    </source>
</evidence>
<dbReference type="SUPFAM" id="SSF56349">
    <property type="entry name" value="DNA breaking-rejoining enzymes"/>
    <property type="match status" value="1"/>
</dbReference>
<dbReference type="PANTHER" id="PTHR30349">
    <property type="entry name" value="PHAGE INTEGRASE-RELATED"/>
    <property type="match status" value="1"/>
</dbReference>
<evidence type="ECO:0000259" key="6">
    <source>
        <dbReference type="PROSITE" id="PS51898"/>
    </source>
</evidence>
<evidence type="ECO:0000256" key="3">
    <source>
        <dbReference type="ARBA" id="ARBA00023125"/>
    </source>
</evidence>
<keyword evidence="4" id="KW-0233">DNA recombination</keyword>
<dbReference type="Gene3D" id="1.10.150.130">
    <property type="match status" value="1"/>
</dbReference>
<organism evidence="7 8">
    <name type="scientific">Leptothrix discophora</name>
    <dbReference type="NCBI Taxonomy" id="89"/>
    <lineage>
        <taxon>Bacteria</taxon>
        <taxon>Pseudomonadati</taxon>
        <taxon>Pseudomonadota</taxon>
        <taxon>Betaproteobacteria</taxon>
        <taxon>Burkholderiales</taxon>
        <taxon>Sphaerotilaceae</taxon>
        <taxon>Leptothrix</taxon>
    </lineage>
</organism>
<protein>
    <submittedName>
        <fullName evidence="7">Tyrosine-type recombinase/integrase</fullName>
    </submittedName>
</protein>
<evidence type="ECO:0000256" key="2">
    <source>
        <dbReference type="ARBA" id="ARBA00022908"/>
    </source>
</evidence>
<dbReference type="RefSeq" id="WP_305748945.1">
    <property type="nucleotide sequence ID" value="NZ_JAUZEE010000003.1"/>
</dbReference>
<sequence>MAQVRGPVPGVFVSSGRYFKIRRSGARKVWHPLTRVDEGLPALHRALAALLDVPADHADSVVQLVKLWEGAELARYALKTRKDAQRLNVAIRAAFVEFRAGQVTPADVAAYLAPLRRQPRNHNAHRAQLRELMRYAELQGWRPPGSNPVLAVRTMATPARTRYLSDSEIRRIKVGAMRGKDGALTRSGPMLCALIDVLYLTGQPIGDVLGLEVGDVEVGAKVVTFRRSKVAHSTGSAVSIEISPRLRAAFDRLLAVRASVGRELLHRALVVTQDGSPARYDGVKTAWQRALERSGVRDAHIHDLKAKALTDTERRRGMREARKMGQHSTEKQTAAYVRARSADVVQATR</sequence>
<dbReference type="EMBL" id="JAUZEE010000003">
    <property type="protein sequence ID" value="MDP4300384.1"/>
    <property type="molecule type" value="Genomic_DNA"/>
</dbReference>
<dbReference type="InterPro" id="IPR002104">
    <property type="entry name" value="Integrase_catalytic"/>
</dbReference>
<reference evidence="7 8" key="1">
    <citation type="submission" date="2023-08" db="EMBL/GenBank/DDBJ databases">
        <authorList>
            <person name="Roldan D.M."/>
            <person name="Menes R.J."/>
        </authorList>
    </citation>
    <scope>NUCLEOTIDE SEQUENCE [LARGE SCALE GENOMIC DNA]</scope>
    <source>
        <strain evidence="7 8">CCM 2812</strain>
    </source>
</reference>
<name>A0ABT9G1K6_LEPDI</name>
<keyword evidence="3" id="KW-0238">DNA-binding</keyword>
<dbReference type="InterPro" id="IPR010998">
    <property type="entry name" value="Integrase_recombinase_N"/>
</dbReference>
<dbReference type="InterPro" id="IPR050090">
    <property type="entry name" value="Tyrosine_recombinase_XerCD"/>
</dbReference>
<dbReference type="Pfam" id="PF00589">
    <property type="entry name" value="Phage_integrase"/>
    <property type="match status" value="1"/>
</dbReference>
<evidence type="ECO:0000313" key="8">
    <source>
        <dbReference type="Proteomes" id="UP001235760"/>
    </source>
</evidence>
<accession>A0ABT9G1K6</accession>